<dbReference type="PANTHER" id="PTHR34821:SF2">
    <property type="entry name" value="INNER MEMBRANE PROTEIN YDCZ"/>
    <property type="match status" value="1"/>
</dbReference>
<sequence>MNPTSSFTYVGVMLLAGMCIPVMAAMSGGIGVRVGNPSFAIATTFALAFVICAISAAIIGMPRLSQIVAIPPWLYLGGLCVAFYGLAITFVGPRFGLANAIFCVLVGQIVAAALIDHFGLFGTPQAKLDGTRLLGMAVMVGGLFLAKK</sequence>
<organism evidence="2 3">
    <name type="scientific">Candidatus Andeanibacterium colombiense</name>
    <dbReference type="NCBI Taxonomy" id="3121345"/>
    <lineage>
        <taxon>Bacteria</taxon>
        <taxon>Pseudomonadati</taxon>
        <taxon>Pseudomonadota</taxon>
        <taxon>Alphaproteobacteria</taxon>
        <taxon>Sphingomonadales</taxon>
        <taxon>Sphingomonadaceae</taxon>
        <taxon>Candidatus Andeanibacterium</taxon>
    </lineage>
</organism>
<proteinExistence type="predicted"/>
<feature type="transmembrane region" description="Helical" evidence="1">
    <location>
        <begin position="73"/>
        <end position="91"/>
    </location>
</feature>
<feature type="transmembrane region" description="Helical" evidence="1">
    <location>
        <begin position="130"/>
        <end position="146"/>
    </location>
</feature>
<evidence type="ECO:0000256" key="1">
    <source>
        <dbReference type="SAM" id="Phobius"/>
    </source>
</evidence>
<dbReference type="Pfam" id="PF04657">
    <property type="entry name" value="DMT_YdcZ"/>
    <property type="match status" value="1"/>
</dbReference>
<dbReference type="KEGG" id="acob:P0Y56_13725"/>
<gene>
    <name evidence="2" type="ORF">P0Y56_13725</name>
</gene>
<feature type="transmembrane region" description="Helical" evidence="1">
    <location>
        <begin position="98"/>
        <end position="118"/>
    </location>
</feature>
<dbReference type="InterPro" id="IPR006750">
    <property type="entry name" value="YdcZ"/>
</dbReference>
<protein>
    <submittedName>
        <fullName evidence="2">DMT family transporter</fullName>
    </submittedName>
</protein>
<feature type="transmembrane region" description="Helical" evidence="1">
    <location>
        <begin position="39"/>
        <end position="61"/>
    </location>
</feature>
<evidence type="ECO:0000313" key="3">
    <source>
        <dbReference type="Proteomes" id="UP001218362"/>
    </source>
</evidence>
<dbReference type="AlphaFoldDB" id="A0AAJ5X4W8"/>
<dbReference type="EMBL" id="CP119316">
    <property type="protein sequence ID" value="WEK46070.1"/>
    <property type="molecule type" value="Genomic_DNA"/>
</dbReference>
<accession>A0AAJ5X4W8</accession>
<name>A0AAJ5X4W8_9SPHN</name>
<dbReference type="PANTHER" id="PTHR34821">
    <property type="entry name" value="INNER MEMBRANE PROTEIN YDCZ"/>
    <property type="match status" value="1"/>
</dbReference>
<keyword evidence="1" id="KW-1133">Transmembrane helix</keyword>
<keyword evidence="1" id="KW-0812">Transmembrane</keyword>
<keyword evidence="1" id="KW-0472">Membrane</keyword>
<reference evidence="2" key="1">
    <citation type="submission" date="2023-03" db="EMBL/GenBank/DDBJ databases">
        <title>Andean soil-derived lignocellulolytic bacterial consortium as a source of novel taxa and putative plastic-active enzymes.</title>
        <authorList>
            <person name="Diaz-Garcia L."/>
            <person name="Chuvochina M."/>
            <person name="Feuerriegel G."/>
            <person name="Bunk B."/>
            <person name="Sproer C."/>
            <person name="Streit W.R."/>
            <person name="Rodriguez L.M."/>
            <person name="Overmann J."/>
            <person name="Jimenez D.J."/>
        </authorList>
    </citation>
    <scope>NUCLEOTIDE SEQUENCE</scope>
    <source>
        <strain evidence="2">MAG 26</strain>
    </source>
</reference>
<dbReference type="GO" id="GO:0005886">
    <property type="term" value="C:plasma membrane"/>
    <property type="evidence" value="ECO:0007669"/>
    <property type="project" value="TreeGrafter"/>
</dbReference>
<evidence type="ECO:0000313" key="2">
    <source>
        <dbReference type="EMBL" id="WEK46070.1"/>
    </source>
</evidence>
<feature type="transmembrane region" description="Helical" evidence="1">
    <location>
        <begin position="6"/>
        <end position="27"/>
    </location>
</feature>
<dbReference type="Proteomes" id="UP001218362">
    <property type="component" value="Chromosome"/>
</dbReference>